<evidence type="ECO:0000256" key="13">
    <source>
        <dbReference type="ARBA" id="ARBA00038987"/>
    </source>
</evidence>
<feature type="transmembrane region" description="Helical" evidence="17">
    <location>
        <begin position="177"/>
        <end position="196"/>
    </location>
</feature>
<keyword evidence="8" id="KW-1208">Phospholipid metabolism</keyword>
<evidence type="ECO:0000256" key="12">
    <source>
        <dbReference type="ARBA" id="ARBA00037890"/>
    </source>
</evidence>
<evidence type="ECO:0000256" key="7">
    <source>
        <dbReference type="ARBA" id="ARBA00023209"/>
    </source>
</evidence>
<feature type="transmembrane region" description="Helical" evidence="17">
    <location>
        <begin position="202"/>
        <end position="224"/>
    </location>
</feature>
<dbReference type="PIRSF" id="PIRSF015665">
    <property type="entry name" value="CHOPT"/>
    <property type="match status" value="1"/>
</dbReference>
<dbReference type="FunFam" id="1.20.120.1760:FF:000002">
    <property type="entry name" value="Choline/ethanolamine phosphotransferase 1"/>
    <property type="match status" value="1"/>
</dbReference>
<comment type="catalytic activity">
    <reaction evidence="10">
        <text>1,2-dioctanoyl-sn-glycerol + CDP-choline = 1,2-dioctanoyl-sn-glycero-3-phosphocholine + CMP + H(+)</text>
        <dbReference type="Rhea" id="RHEA:54232"/>
        <dbReference type="ChEBI" id="CHEBI:15378"/>
        <dbReference type="ChEBI" id="CHEBI:58779"/>
        <dbReference type="ChEBI" id="CHEBI:60377"/>
        <dbReference type="ChEBI" id="CHEBI:76979"/>
        <dbReference type="ChEBI" id="CHEBI:78228"/>
    </reaction>
    <physiologicalReaction direction="left-to-right" evidence="10">
        <dbReference type="Rhea" id="RHEA:54233"/>
    </physiologicalReaction>
</comment>
<evidence type="ECO:0000256" key="6">
    <source>
        <dbReference type="ARBA" id="ARBA00023136"/>
    </source>
</evidence>
<evidence type="ECO:0000256" key="14">
    <source>
        <dbReference type="ARBA" id="ARBA00048570"/>
    </source>
</evidence>
<evidence type="ECO:0000256" key="15">
    <source>
        <dbReference type="RuleBase" id="RU003750"/>
    </source>
</evidence>
<keyword evidence="6 17" id="KW-0472">Membrane</keyword>
<keyword evidence="5 17" id="KW-1133">Transmembrane helix</keyword>
<keyword evidence="7" id="KW-0444">Lipid biosynthesis</keyword>
<evidence type="ECO:0000256" key="5">
    <source>
        <dbReference type="ARBA" id="ARBA00022989"/>
    </source>
</evidence>
<feature type="region of interest" description="Disordered" evidence="16">
    <location>
        <begin position="421"/>
        <end position="445"/>
    </location>
</feature>
<dbReference type="GO" id="GO:0004142">
    <property type="term" value="F:diacylglycerol cholinephosphotransferase activity"/>
    <property type="evidence" value="ECO:0007669"/>
    <property type="project" value="UniProtKB-EC"/>
</dbReference>
<comment type="caution">
    <text evidence="18">The sequence shown here is derived from an EMBL/GenBank/DDBJ whole genome shotgun (WGS) entry which is preliminary data.</text>
</comment>
<evidence type="ECO:0000256" key="17">
    <source>
        <dbReference type="SAM" id="Phobius"/>
    </source>
</evidence>
<dbReference type="PANTHER" id="PTHR10414">
    <property type="entry name" value="ETHANOLAMINEPHOSPHOTRANSFERASE"/>
    <property type="match status" value="1"/>
</dbReference>
<organism evidence="18 19">
    <name type="scientific">Cherax quadricarinatus</name>
    <name type="common">Australian red claw crayfish</name>
    <dbReference type="NCBI Taxonomy" id="27406"/>
    <lineage>
        <taxon>Eukaryota</taxon>
        <taxon>Metazoa</taxon>
        <taxon>Ecdysozoa</taxon>
        <taxon>Arthropoda</taxon>
        <taxon>Crustacea</taxon>
        <taxon>Multicrustacea</taxon>
        <taxon>Malacostraca</taxon>
        <taxon>Eumalacostraca</taxon>
        <taxon>Eucarida</taxon>
        <taxon>Decapoda</taxon>
        <taxon>Pleocyemata</taxon>
        <taxon>Astacidea</taxon>
        <taxon>Parastacoidea</taxon>
        <taxon>Parastacidae</taxon>
        <taxon>Cherax</taxon>
    </lineage>
</organism>
<evidence type="ECO:0000313" key="18">
    <source>
        <dbReference type="EMBL" id="KAK8739087.1"/>
    </source>
</evidence>
<comment type="subcellular location">
    <subcellularLocation>
        <location evidence="1">Membrane</location>
        <topology evidence="1">Multi-pass membrane protein</topology>
    </subcellularLocation>
</comment>
<dbReference type="InterPro" id="IPR014472">
    <property type="entry name" value="CHOPT"/>
</dbReference>
<gene>
    <name evidence="18" type="ORF">OTU49_003470</name>
</gene>
<feature type="transmembrane region" description="Helical" evidence="17">
    <location>
        <begin position="292"/>
        <end position="311"/>
    </location>
</feature>
<evidence type="ECO:0000256" key="8">
    <source>
        <dbReference type="ARBA" id="ARBA00023264"/>
    </source>
</evidence>
<dbReference type="Proteomes" id="UP001445076">
    <property type="component" value="Unassembled WGS sequence"/>
</dbReference>
<dbReference type="Gene3D" id="1.20.120.1760">
    <property type="match status" value="1"/>
</dbReference>
<name>A0AAW0X599_CHEQU</name>
<sequence length="445" mass="49353">MGQLSHVQLRRLEEHKYSCASSSLMDPMMQKWWCYLVEQCSMTLAPNLITIAGLLINVITSLLLVYYSPDAKQEVPRWACFLCALGLFIYQSLDAIDGKQARRTGTSSPLGELFDHGCDSLSTVFVSLGVCCSVCLGTHPYWMFFQCMMAVSLFYCAHWQTYVSGTLRFGFVDVTEAQFGVIIIHLISVIFGSGVWSLKVPVLWLPFKCLPTIIGLIAAAVALFNNFKIILIERGAGRNGSTVALPYFGVTLQLLIVYIILMFQLFLGYSYMHTIPYSGAGKNGSTVAGTSVLSPVVPLFFIVAPSILIAWKSPIGLYLKNPTIYLLTFGCVSARVTNRLVVAHMTKSEMAYSDASLLGPGALFLNQYFNCPIPETILLYIVCVYVIYDLVKYCREVCLEICDHLNIMLFTIVPKNQSGVKTPTVEKNGSSSKYSTRSKSKVKNN</sequence>
<accession>A0AAW0X599</accession>
<dbReference type="EMBL" id="JARKIK010000037">
    <property type="protein sequence ID" value="KAK8739087.1"/>
    <property type="molecule type" value="Genomic_DNA"/>
</dbReference>
<evidence type="ECO:0000256" key="11">
    <source>
        <dbReference type="ARBA" id="ARBA00036890"/>
    </source>
</evidence>
<evidence type="ECO:0000256" key="9">
    <source>
        <dbReference type="ARBA" id="ARBA00036100"/>
    </source>
</evidence>
<evidence type="ECO:0000256" key="10">
    <source>
        <dbReference type="ARBA" id="ARBA00036651"/>
    </source>
</evidence>
<dbReference type="InterPro" id="IPR048254">
    <property type="entry name" value="CDP_ALCOHOL_P_TRANSF_CS"/>
</dbReference>
<dbReference type="InterPro" id="IPR043130">
    <property type="entry name" value="CDP-OH_PTrfase_TM_dom"/>
</dbReference>
<evidence type="ECO:0000256" key="2">
    <source>
        <dbReference type="ARBA" id="ARBA00010441"/>
    </source>
</evidence>
<dbReference type="InterPro" id="IPR000462">
    <property type="entry name" value="CDP-OH_P_trans"/>
</dbReference>
<comment type="pathway">
    <text evidence="12">Phospholipid metabolism; phosphatidylcholine biosynthesis; phosphatidylcholine from phosphocholine: step 2/2.</text>
</comment>
<reference evidence="18 19" key="1">
    <citation type="journal article" date="2024" name="BMC Genomics">
        <title>Genome assembly of redclaw crayfish (Cherax quadricarinatus) provides insights into its immune adaptation and hypoxia tolerance.</title>
        <authorList>
            <person name="Liu Z."/>
            <person name="Zheng J."/>
            <person name="Li H."/>
            <person name="Fang K."/>
            <person name="Wang S."/>
            <person name="He J."/>
            <person name="Zhou D."/>
            <person name="Weng S."/>
            <person name="Chi M."/>
            <person name="Gu Z."/>
            <person name="He J."/>
            <person name="Li F."/>
            <person name="Wang M."/>
        </authorList>
    </citation>
    <scope>NUCLEOTIDE SEQUENCE [LARGE SCALE GENOMIC DNA]</scope>
    <source>
        <strain evidence="18">ZL_2023a</strain>
    </source>
</reference>
<dbReference type="GO" id="GO:0005794">
    <property type="term" value="C:Golgi apparatus"/>
    <property type="evidence" value="ECO:0007669"/>
    <property type="project" value="TreeGrafter"/>
</dbReference>
<comment type="catalytic activity">
    <reaction evidence="14">
        <text>CDP-choline + a 1,2-diacyl-sn-glycerol = a 1,2-diacyl-sn-glycero-3-phosphocholine + CMP + H(+)</text>
        <dbReference type="Rhea" id="RHEA:32939"/>
        <dbReference type="ChEBI" id="CHEBI:15378"/>
        <dbReference type="ChEBI" id="CHEBI:17815"/>
        <dbReference type="ChEBI" id="CHEBI:57643"/>
        <dbReference type="ChEBI" id="CHEBI:58779"/>
        <dbReference type="ChEBI" id="CHEBI:60377"/>
        <dbReference type="EC" id="2.7.8.2"/>
    </reaction>
    <physiologicalReaction direction="left-to-right" evidence="14">
        <dbReference type="Rhea" id="RHEA:32940"/>
    </physiologicalReaction>
</comment>
<feature type="compositionally biased region" description="Basic residues" evidence="16">
    <location>
        <begin position="436"/>
        <end position="445"/>
    </location>
</feature>
<proteinExistence type="inferred from homology"/>
<dbReference type="EC" id="2.7.8.2" evidence="13"/>
<feature type="transmembrane region" description="Helical" evidence="17">
    <location>
        <begin position="48"/>
        <end position="69"/>
    </location>
</feature>
<comment type="catalytic activity">
    <reaction evidence="11">
        <text>1-hexadecanoyl-2-(9Z-octadecenoyl)-sn-glycerol + CDP-choline = 1-hexadecanoyl-2-(9Z-octadecenoyl)-sn-glycero-3-phosphocholine + CMP + H(+)</text>
        <dbReference type="Rhea" id="RHEA:54244"/>
        <dbReference type="ChEBI" id="CHEBI:15378"/>
        <dbReference type="ChEBI" id="CHEBI:58779"/>
        <dbReference type="ChEBI" id="CHEBI:60377"/>
        <dbReference type="ChEBI" id="CHEBI:73001"/>
        <dbReference type="ChEBI" id="CHEBI:75466"/>
    </reaction>
    <physiologicalReaction direction="left-to-right" evidence="11">
        <dbReference type="Rhea" id="RHEA:54245"/>
    </physiologicalReaction>
</comment>
<keyword evidence="3 15" id="KW-0808">Transferase</keyword>
<dbReference type="AlphaFoldDB" id="A0AAW0X599"/>
<feature type="transmembrane region" description="Helical" evidence="17">
    <location>
        <begin position="245"/>
        <end position="272"/>
    </location>
</feature>
<keyword evidence="7" id="KW-0594">Phospholipid biosynthesis</keyword>
<comment type="catalytic activity">
    <reaction evidence="9">
        <text>1-hexadecanoyl-2-(4Z,7Z,10Z,13Z,16Z,19Z-docosahexaenoyl)-sn-glycerol + CDP-choline = 1-hexadecanoyl-2-(4Z,7Z,10Z,13Z,16Z,19Z-docosahexaenoyl)-sn-glycero-3-phosphocholine + CMP + H(+)</text>
        <dbReference type="Rhea" id="RHEA:54332"/>
        <dbReference type="ChEBI" id="CHEBI:15378"/>
        <dbReference type="ChEBI" id="CHEBI:58779"/>
        <dbReference type="ChEBI" id="CHEBI:60377"/>
        <dbReference type="ChEBI" id="CHEBI:74963"/>
        <dbReference type="ChEBI" id="CHEBI:82949"/>
    </reaction>
    <physiologicalReaction direction="left-to-right" evidence="9">
        <dbReference type="Rhea" id="RHEA:54333"/>
    </physiologicalReaction>
</comment>
<dbReference type="GO" id="GO:0006646">
    <property type="term" value="P:phosphatidylethanolamine biosynthetic process"/>
    <property type="evidence" value="ECO:0007669"/>
    <property type="project" value="TreeGrafter"/>
</dbReference>
<dbReference type="PANTHER" id="PTHR10414:SF37">
    <property type="entry name" value="BB IN A BOXCAR, ISOFORM C"/>
    <property type="match status" value="1"/>
</dbReference>
<dbReference type="Pfam" id="PF01066">
    <property type="entry name" value="CDP-OH_P_transf"/>
    <property type="match status" value="1"/>
</dbReference>
<dbReference type="PROSITE" id="PS00379">
    <property type="entry name" value="CDP_ALCOHOL_P_TRANSF"/>
    <property type="match status" value="1"/>
</dbReference>
<evidence type="ECO:0000256" key="4">
    <source>
        <dbReference type="ARBA" id="ARBA00022692"/>
    </source>
</evidence>
<dbReference type="GO" id="GO:0005789">
    <property type="term" value="C:endoplasmic reticulum membrane"/>
    <property type="evidence" value="ECO:0007669"/>
    <property type="project" value="TreeGrafter"/>
</dbReference>
<evidence type="ECO:0000256" key="3">
    <source>
        <dbReference type="ARBA" id="ARBA00022679"/>
    </source>
</evidence>
<keyword evidence="19" id="KW-1185">Reference proteome</keyword>
<evidence type="ECO:0000256" key="1">
    <source>
        <dbReference type="ARBA" id="ARBA00004141"/>
    </source>
</evidence>
<keyword evidence="7" id="KW-0443">Lipid metabolism</keyword>
<evidence type="ECO:0000313" key="19">
    <source>
        <dbReference type="Proteomes" id="UP001445076"/>
    </source>
</evidence>
<comment type="similarity">
    <text evidence="2 15">Belongs to the CDP-alcohol phosphatidyltransferase class-I family.</text>
</comment>
<dbReference type="GO" id="GO:0004307">
    <property type="term" value="F:ethanolaminephosphotransferase activity"/>
    <property type="evidence" value="ECO:0007669"/>
    <property type="project" value="TreeGrafter"/>
</dbReference>
<evidence type="ECO:0000256" key="16">
    <source>
        <dbReference type="SAM" id="MobiDB-lite"/>
    </source>
</evidence>
<keyword evidence="4 17" id="KW-0812">Transmembrane</keyword>
<protein>
    <recommendedName>
        <fullName evidence="13">diacylglycerol cholinephosphotransferase</fullName>
        <ecNumber evidence="13">2.7.8.2</ecNumber>
    </recommendedName>
</protein>